<protein>
    <submittedName>
        <fullName evidence="1">Uncharacterized protein</fullName>
    </submittedName>
</protein>
<proteinExistence type="predicted"/>
<sequence length="62" mass="6873">MAMLTKDEMNNDLGEAETCLCLIRSAVAHDDNLRTVSESINILRDIATDFAETARKGFKPES</sequence>
<name>A0A0F9P3T8_9ZZZZ</name>
<organism evidence="1">
    <name type="scientific">marine sediment metagenome</name>
    <dbReference type="NCBI Taxonomy" id="412755"/>
    <lineage>
        <taxon>unclassified sequences</taxon>
        <taxon>metagenomes</taxon>
        <taxon>ecological metagenomes</taxon>
    </lineage>
</organism>
<evidence type="ECO:0000313" key="1">
    <source>
        <dbReference type="EMBL" id="KKM95730.1"/>
    </source>
</evidence>
<comment type="caution">
    <text evidence="1">The sequence shown here is derived from an EMBL/GenBank/DDBJ whole genome shotgun (WGS) entry which is preliminary data.</text>
</comment>
<dbReference type="EMBL" id="LAZR01005970">
    <property type="protein sequence ID" value="KKM95730.1"/>
    <property type="molecule type" value="Genomic_DNA"/>
</dbReference>
<gene>
    <name evidence="1" type="ORF">LCGC14_1185420</name>
</gene>
<accession>A0A0F9P3T8</accession>
<dbReference type="AlphaFoldDB" id="A0A0F9P3T8"/>
<reference evidence="1" key="1">
    <citation type="journal article" date="2015" name="Nature">
        <title>Complex archaea that bridge the gap between prokaryotes and eukaryotes.</title>
        <authorList>
            <person name="Spang A."/>
            <person name="Saw J.H."/>
            <person name="Jorgensen S.L."/>
            <person name="Zaremba-Niedzwiedzka K."/>
            <person name="Martijn J."/>
            <person name="Lind A.E."/>
            <person name="van Eijk R."/>
            <person name="Schleper C."/>
            <person name="Guy L."/>
            <person name="Ettema T.J."/>
        </authorList>
    </citation>
    <scope>NUCLEOTIDE SEQUENCE</scope>
</reference>